<evidence type="ECO:0000313" key="11">
    <source>
        <dbReference type="Proteomes" id="UP000199488"/>
    </source>
</evidence>
<dbReference type="NCBIfam" id="NF002647">
    <property type="entry name" value="PRK02318.1-3"/>
    <property type="match status" value="1"/>
</dbReference>
<dbReference type="NCBIfam" id="NF002649">
    <property type="entry name" value="PRK02318.2-1"/>
    <property type="match status" value="1"/>
</dbReference>
<evidence type="ECO:0000256" key="1">
    <source>
        <dbReference type="ARBA" id="ARBA00006541"/>
    </source>
</evidence>
<dbReference type="RefSeq" id="WP_091612415.1">
    <property type="nucleotide sequence ID" value="NZ_FNNC01000002.1"/>
</dbReference>
<dbReference type="InterPro" id="IPR023028">
    <property type="entry name" value="Mannitol_1_phos_5_DH"/>
</dbReference>
<dbReference type="Gene3D" id="3.40.50.720">
    <property type="entry name" value="NAD(P)-binding Rossmann-like Domain"/>
    <property type="match status" value="1"/>
</dbReference>
<organism evidence="10 11">
    <name type="scientific">Marinococcus luteus</name>
    <dbReference type="NCBI Taxonomy" id="1122204"/>
    <lineage>
        <taxon>Bacteria</taxon>
        <taxon>Bacillati</taxon>
        <taxon>Bacillota</taxon>
        <taxon>Bacilli</taxon>
        <taxon>Bacillales</taxon>
        <taxon>Bacillaceae</taxon>
        <taxon>Marinococcus</taxon>
    </lineage>
</organism>
<evidence type="ECO:0000256" key="7">
    <source>
        <dbReference type="HAMAP-Rule" id="MF_00196"/>
    </source>
</evidence>
<name>A0A1H2T2P1_9BACI</name>
<evidence type="ECO:0000256" key="4">
    <source>
        <dbReference type="ARBA" id="ARBA00023002"/>
    </source>
</evidence>
<evidence type="ECO:0000259" key="8">
    <source>
        <dbReference type="Pfam" id="PF01232"/>
    </source>
</evidence>
<dbReference type="InterPro" id="IPR000669">
    <property type="entry name" value="Mannitol_DH"/>
</dbReference>
<evidence type="ECO:0000259" key="9">
    <source>
        <dbReference type="Pfam" id="PF08125"/>
    </source>
</evidence>
<dbReference type="GO" id="GO:0005829">
    <property type="term" value="C:cytosol"/>
    <property type="evidence" value="ECO:0007669"/>
    <property type="project" value="TreeGrafter"/>
</dbReference>
<dbReference type="Gene3D" id="1.10.1040.10">
    <property type="entry name" value="N-(1-d-carboxylethyl)-l-norvaline Dehydrogenase, domain 2"/>
    <property type="match status" value="1"/>
</dbReference>
<gene>
    <name evidence="7" type="primary">mtlD</name>
    <name evidence="10" type="ORF">SAMN05421781_1191</name>
</gene>
<dbReference type="SUPFAM" id="SSF51735">
    <property type="entry name" value="NAD(P)-binding Rossmann-fold domains"/>
    <property type="match status" value="1"/>
</dbReference>
<feature type="domain" description="Mannitol dehydrogenase N-terminal" evidence="8">
    <location>
        <begin position="1"/>
        <end position="196"/>
    </location>
</feature>
<dbReference type="SUPFAM" id="SSF48179">
    <property type="entry name" value="6-phosphogluconate dehydrogenase C-terminal domain-like"/>
    <property type="match status" value="1"/>
</dbReference>
<comment type="similarity">
    <text evidence="1 7">Belongs to the mannitol dehydrogenase family.</text>
</comment>
<dbReference type="NCBIfam" id="NF002646">
    <property type="entry name" value="PRK02318.1-2"/>
    <property type="match status" value="1"/>
</dbReference>
<dbReference type="EC" id="1.1.1.17" evidence="2 7"/>
<evidence type="ECO:0000313" key="10">
    <source>
        <dbReference type="EMBL" id="SDW37524.1"/>
    </source>
</evidence>
<sequence>MIAVQIGAGNIGRGFIGQVLSDAGYELYFADVNDTLIDQLKEKGEYVVELAEDGASAQTISGVKAFHSAKEEEALVQKLAEADLITTAVGPAVLKHVAPVIAKALKQKVAEGNASPVNIIACENMVAGTAELKKYVWEQLTENEKSEASNFAGFANAAVDRIVPNQPEGQGLKVVVEPFLEWAVEAPSLKGKTPDIPAVTYVDDLTPYIERKLFTVNTGHAALAYVGFLYGCETTKEAMDHPEVSGAFEAAIRETGRLLQIKHGFGEKEQNEYQAKIKGRFSNEYLSDPVTRVGRGPIRKLGPKDRLVRPAVELQEAGERPEALAFVIAAALQFNVTEDGEAVELQNTIDREGYKGALSHYAELPVHHPLIELVAGYLPEQ</sequence>
<evidence type="ECO:0000256" key="5">
    <source>
        <dbReference type="ARBA" id="ARBA00023027"/>
    </source>
</evidence>
<dbReference type="InterPro" id="IPR013131">
    <property type="entry name" value="Mannitol_DH_N"/>
</dbReference>
<comment type="catalytic activity">
    <reaction evidence="6 7">
        <text>D-mannitol 1-phosphate + NAD(+) = beta-D-fructose 6-phosphate + NADH + H(+)</text>
        <dbReference type="Rhea" id="RHEA:19661"/>
        <dbReference type="ChEBI" id="CHEBI:15378"/>
        <dbReference type="ChEBI" id="CHEBI:57540"/>
        <dbReference type="ChEBI" id="CHEBI:57634"/>
        <dbReference type="ChEBI" id="CHEBI:57945"/>
        <dbReference type="ChEBI" id="CHEBI:61381"/>
        <dbReference type="EC" id="1.1.1.17"/>
    </reaction>
</comment>
<dbReference type="InterPro" id="IPR036291">
    <property type="entry name" value="NAD(P)-bd_dom_sf"/>
</dbReference>
<dbReference type="PANTHER" id="PTHR30524">
    <property type="entry name" value="MANNITOL-1-PHOSPHATE 5-DEHYDROGENASE"/>
    <property type="match status" value="1"/>
</dbReference>
<dbReference type="PANTHER" id="PTHR30524:SF0">
    <property type="entry name" value="ALTRONATE OXIDOREDUCTASE-RELATED"/>
    <property type="match status" value="1"/>
</dbReference>
<dbReference type="HAMAP" id="MF_00196">
    <property type="entry name" value="Mannitol_dehydrog"/>
    <property type="match status" value="1"/>
</dbReference>
<dbReference type="PRINTS" id="PR00084">
    <property type="entry name" value="MTLDHDRGNASE"/>
</dbReference>
<dbReference type="Pfam" id="PF08125">
    <property type="entry name" value="Mannitol_dh_C"/>
    <property type="match status" value="1"/>
</dbReference>
<dbReference type="Proteomes" id="UP000199488">
    <property type="component" value="Unassembled WGS sequence"/>
</dbReference>
<dbReference type="InterPro" id="IPR013118">
    <property type="entry name" value="Mannitol_DH_C"/>
</dbReference>
<dbReference type="InterPro" id="IPR008927">
    <property type="entry name" value="6-PGluconate_DH-like_C_sf"/>
</dbReference>
<reference evidence="10 11" key="1">
    <citation type="submission" date="2016-10" db="EMBL/GenBank/DDBJ databases">
        <authorList>
            <person name="de Groot N.N."/>
        </authorList>
    </citation>
    <scope>NUCLEOTIDE SEQUENCE [LARGE SCALE GENOMIC DNA]</scope>
    <source>
        <strain evidence="10 11">DSM 23126</strain>
    </source>
</reference>
<evidence type="ECO:0000256" key="6">
    <source>
        <dbReference type="ARBA" id="ARBA00048615"/>
    </source>
</evidence>
<dbReference type="Pfam" id="PF01232">
    <property type="entry name" value="Mannitol_dh"/>
    <property type="match status" value="1"/>
</dbReference>
<dbReference type="STRING" id="1122204.SAMN05421781_1191"/>
<dbReference type="GO" id="GO:0019592">
    <property type="term" value="P:mannitol catabolic process"/>
    <property type="evidence" value="ECO:0007669"/>
    <property type="project" value="TreeGrafter"/>
</dbReference>
<comment type="caution">
    <text evidence="7">Lacks conserved residue(s) required for the propagation of feature annotation.</text>
</comment>
<accession>A0A1H2T2P1</accession>
<keyword evidence="4 7" id="KW-0560">Oxidoreductase</keyword>
<proteinExistence type="inferred from homology"/>
<protein>
    <recommendedName>
        <fullName evidence="3 7">Mannitol-1-phosphate 5-dehydrogenase</fullName>
        <ecNumber evidence="2 7">1.1.1.17</ecNumber>
    </recommendedName>
</protein>
<evidence type="ECO:0000256" key="3">
    <source>
        <dbReference type="ARBA" id="ARBA00016219"/>
    </source>
</evidence>
<dbReference type="NCBIfam" id="NF002652">
    <property type="entry name" value="PRK02318.2-5"/>
    <property type="match status" value="1"/>
</dbReference>
<keyword evidence="11" id="KW-1185">Reference proteome</keyword>
<evidence type="ECO:0000256" key="2">
    <source>
        <dbReference type="ARBA" id="ARBA00012939"/>
    </source>
</evidence>
<dbReference type="OrthoDB" id="271711at2"/>
<dbReference type="AlphaFoldDB" id="A0A1H2T2P1"/>
<dbReference type="InterPro" id="IPR013328">
    <property type="entry name" value="6PGD_dom2"/>
</dbReference>
<feature type="domain" description="Mannitol dehydrogenase C-terminal" evidence="9">
    <location>
        <begin position="204"/>
        <end position="345"/>
    </location>
</feature>
<dbReference type="EMBL" id="FNNC01000002">
    <property type="protein sequence ID" value="SDW37524.1"/>
    <property type="molecule type" value="Genomic_DNA"/>
</dbReference>
<dbReference type="GO" id="GO:0008926">
    <property type="term" value="F:mannitol-1-phosphate 5-dehydrogenase activity"/>
    <property type="evidence" value="ECO:0007669"/>
    <property type="project" value="UniProtKB-UniRule"/>
</dbReference>
<keyword evidence="5 7" id="KW-0520">NAD</keyword>